<dbReference type="GO" id="GO:0006508">
    <property type="term" value="P:proteolysis"/>
    <property type="evidence" value="ECO:0007669"/>
    <property type="project" value="UniProtKB-KW"/>
</dbReference>
<dbReference type="EMBL" id="DWWT01000016">
    <property type="protein sequence ID" value="HJC05277.1"/>
    <property type="molecule type" value="Genomic_DNA"/>
</dbReference>
<dbReference type="GO" id="GO:0106300">
    <property type="term" value="P:protein-DNA covalent cross-linking repair"/>
    <property type="evidence" value="ECO:0007669"/>
    <property type="project" value="InterPro"/>
</dbReference>
<dbReference type="PANTHER" id="PTHR13604:SF0">
    <property type="entry name" value="ABASIC SITE PROCESSING PROTEIN HMCES"/>
    <property type="match status" value="1"/>
</dbReference>
<keyword evidence="5" id="KW-0190">Covalent protein-DNA linkage</keyword>
<evidence type="ECO:0000256" key="8">
    <source>
        <dbReference type="RuleBase" id="RU364100"/>
    </source>
</evidence>
<dbReference type="SUPFAM" id="SSF143081">
    <property type="entry name" value="BB1717-like"/>
    <property type="match status" value="1"/>
</dbReference>
<keyword evidence="2 8" id="KW-0645">Protease</keyword>
<dbReference type="EC" id="3.4.-.-" evidence="8"/>
<gene>
    <name evidence="9" type="ORF">H9704_03860</name>
</gene>
<dbReference type="PANTHER" id="PTHR13604">
    <property type="entry name" value="DC12-RELATED"/>
    <property type="match status" value="1"/>
</dbReference>
<evidence type="ECO:0000256" key="2">
    <source>
        <dbReference type="ARBA" id="ARBA00022670"/>
    </source>
</evidence>
<name>A0A9D2MYT8_9FIRM</name>
<accession>A0A9D2MYT8</accession>
<evidence type="ECO:0000256" key="3">
    <source>
        <dbReference type="ARBA" id="ARBA00022763"/>
    </source>
</evidence>
<evidence type="ECO:0000313" key="9">
    <source>
        <dbReference type="EMBL" id="HJC05277.1"/>
    </source>
</evidence>
<proteinExistence type="inferred from homology"/>
<sequence>MCGRYHLSGSAAAQAAEILADPDLSLELRLMERDIRPGDKAPVILGDRRKDSLYLDWQTWGFPSPHGKGLLINARAETVTEKPSFREGMRHFRAVLFGTYFYEWNRAKEKFTFRQKDSCALFMAGICRIFPDGPHFVILTTPANASMAPVHDRMPLVLEKEEIRDWIFDEKRAGELLHKLPGPLEKSCDYEQQTLFDLL</sequence>
<dbReference type="Proteomes" id="UP000823910">
    <property type="component" value="Unassembled WGS sequence"/>
</dbReference>
<evidence type="ECO:0000256" key="6">
    <source>
        <dbReference type="ARBA" id="ARBA00023125"/>
    </source>
</evidence>
<keyword evidence="6" id="KW-0238">DNA-binding</keyword>
<keyword evidence="3" id="KW-0227">DNA damage</keyword>
<keyword evidence="7" id="KW-0456">Lyase</keyword>
<dbReference type="GO" id="GO:0003697">
    <property type="term" value="F:single-stranded DNA binding"/>
    <property type="evidence" value="ECO:0007669"/>
    <property type="project" value="InterPro"/>
</dbReference>
<dbReference type="Pfam" id="PF02586">
    <property type="entry name" value="SRAP"/>
    <property type="match status" value="1"/>
</dbReference>
<comment type="similarity">
    <text evidence="1 8">Belongs to the SOS response-associated peptidase family.</text>
</comment>
<evidence type="ECO:0000256" key="7">
    <source>
        <dbReference type="ARBA" id="ARBA00023239"/>
    </source>
</evidence>
<dbReference type="GO" id="GO:0016829">
    <property type="term" value="F:lyase activity"/>
    <property type="evidence" value="ECO:0007669"/>
    <property type="project" value="UniProtKB-KW"/>
</dbReference>
<dbReference type="Gene3D" id="3.90.1680.10">
    <property type="entry name" value="SOS response associated peptidase-like"/>
    <property type="match status" value="1"/>
</dbReference>
<keyword evidence="4 8" id="KW-0378">Hydrolase</keyword>
<evidence type="ECO:0000256" key="5">
    <source>
        <dbReference type="ARBA" id="ARBA00023124"/>
    </source>
</evidence>
<evidence type="ECO:0000313" key="10">
    <source>
        <dbReference type="Proteomes" id="UP000823910"/>
    </source>
</evidence>
<evidence type="ECO:0000256" key="4">
    <source>
        <dbReference type="ARBA" id="ARBA00022801"/>
    </source>
</evidence>
<reference evidence="9" key="2">
    <citation type="submission" date="2021-04" db="EMBL/GenBank/DDBJ databases">
        <authorList>
            <person name="Gilroy R."/>
        </authorList>
    </citation>
    <scope>NUCLEOTIDE SEQUENCE</scope>
    <source>
        <strain evidence="9">CHK180-15479</strain>
    </source>
</reference>
<dbReference type="GO" id="GO:0008233">
    <property type="term" value="F:peptidase activity"/>
    <property type="evidence" value="ECO:0007669"/>
    <property type="project" value="UniProtKB-KW"/>
</dbReference>
<dbReference type="AlphaFoldDB" id="A0A9D2MYT8"/>
<dbReference type="InterPro" id="IPR036590">
    <property type="entry name" value="SRAP-like"/>
</dbReference>
<protein>
    <recommendedName>
        <fullName evidence="8">Abasic site processing protein</fullName>
        <ecNumber evidence="8">3.4.-.-</ecNumber>
    </recommendedName>
</protein>
<organism evidence="9 10">
    <name type="scientific">Candidatus Enterocloster excrementipullorum</name>
    <dbReference type="NCBI Taxonomy" id="2838559"/>
    <lineage>
        <taxon>Bacteria</taxon>
        <taxon>Bacillati</taxon>
        <taxon>Bacillota</taxon>
        <taxon>Clostridia</taxon>
        <taxon>Lachnospirales</taxon>
        <taxon>Lachnospiraceae</taxon>
        <taxon>Enterocloster</taxon>
    </lineage>
</organism>
<evidence type="ECO:0000256" key="1">
    <source>
        <dbReference type="ARBA" id="ARBA00008136"/>
    </source>
</evidence>
<reference evidence="9" key="1">
    <citation type="journal article" date="2021" name="PeerJ">
        <title>Extensive microbial diversity within the chicken gut microbiome revealed by metagenomics and culture.</title>
        <authorList>
            <person name="Gilroy R."/>
            <person name="Ravi A."/>
            <person name="Getino M."/>
            <person name="Pursley I."/>
            <person name="Horton D.L."/>
            <person name="Alikhan N.F."/>
            <person name="Baker D."/>
            <person name="Gharbi K."/>
            <person name="Hall N."/>
            <person name="Watson M."/>
            <person name="Adriaenssens E.M."/>
            <person name="Foster-Nyarko E."/>
            <person name="Jarju S."/>
            <person name="Secka A."/>
            <person name="Antonio M."/>
            <person name="Oren A."/>
            <person name="Chaudhuri R.R."/>
            <person name="La Ragione R."/>
            <person name="Hildebrand F."/>
            <person name="Pallen M.J."/>
        </authorList>
    </citation>
    <scope>NUCLEOTIDE SEQUENCE</scope>
    <source>
        <strain evidence="9">CHK180-15479</strain>
    </source>
</reference>
<comment type="caution">
    <text evidence="9">The sequence shown here is derived from an EMBL/GenBank/DDBJ whole genome shotgun (WGS) entry which is preliminary data.</text>
</comment>
<dbReference type="InterPro" id="IPR003738">
    <property type="entry name" value="SRAP"/>
</dbReference>